<dbReference type="RefSeq" id="XP_012768107.1">
    <property type="nucleotide sequence ID" value="XM_012912653.1"/>
</dbReference>
<evidence type="ECO:0000313" key="4">
    <source>
        <dbReference type="Proteomes" id="UP000033188"/>
    </source>
</evidence>
<dbReference type="OMA" id="LAPCKPI"/>
<feature type="signal peptide" evidence="2">
    <location>
        <begin position="1"/>
        <end position="30"/>
    </location>
</feature>
<evidence type="ECO:0000256" key="2">
    <source>
        <dbReference type="SAM" id="SignalP"/>
    </source>
</evidence>
<dbReference type="VEuPathDB" id="PiroplasmaDB:BBBOND_0210710"/>
<dbReference type="OrthoDB" id="366283at2759"/>
<dbReference type="AlphaFoldDB" id="A0A061D5D7"/>
<feature type="chain" id="PRO_5001595992" evidence="2">
    <location>
        <begin position="31"/>
        <end position="418"/>
    </location>
</feature>
<dbReference type="GeneID" id="24564462"/>
<feature type="region of interest" description="Disordered" evidence="1">
    <location>
        <begin position="205"/>
        <end position="229"/>
    </location>
</feature>
<sequence>MYRPSVRASARCLLIALFLVIFAWQAPVSAVSNRRHGISTASPSYRISPRQASAARPMAMIKAETPLVKPVSVVVHTFWGKESCFNTQLRLDCAVTDTGHSIKRAVSALTGIPVCLQRLFVSESVWNLGTRTKFADNDQISDFPALLRLRHDTKQPELHVLLEIPVPYSHNLRSDAGSIAEYAAALKRYSSLLSRVKAARKDPKLLLDPELPREDQAPDTDARTETYPSTGRVGAVDEATVGRVVERNGCALSPEGAERASSRAADGLKGSFVTPIGNDTVARAAAVCPATNTKRPTATGSGEAGTFVSPNRRMHLLFFHDYPTPPGGVGGRLRQWFHQQLPIDWVTNAKFALLCYLTRASCNNEPWVKKALLYAPPVGLLCQTRLGRLLCRSAFHMLPMEKLPKGWFDYVAITLFQL</sequence>
<keyword evidence="2" id="KW-0732">Signal</keyword>
<protein>
    <submittedName>
        <fullName evidence="3">Membrane protein, putative</fullName>
    </submittedName>
</protein>
<reference evidence="4" key="1">
    <citation type="submission" date="2014-06" db="EMBL/GenBank/DDBJ databases">
        <authorList>
            <person name="Aslett M."/>
            <person name="De Silva N."/>
        </authorList>
    </citation>
    <scope>NUCLEOTIDE SEQUENCE [LARGE SCALE GENOMIC DNA]</scope>
    <source>
        <strain evidence="4">Bond</strain>
    </source>
</reference>
<name>A0A061D5D7_BABBI</name>
<proteinExistence type="predicted"/>
<organism evidence="3 4">
    <name type="scientific">Babesia bigemina</name>
    <dbReference type="NCBI Taxonomy" id="5866"/>
    <lineage>
        <taxon>Eukaryota</taxon>
        <taxon>Sar</taxon>
        <taxon>Alveolata</taxon>
        <taxon>Apicomplexa</taxon>
        <taxon>Aconoidasida</taxon>
        <taxon>Piroplasmida</taxon>
        <taxon>Babesiidae</taxon>
        <taxon>Babesia</taxon>
    </lineage>
</organism>
<accession>A0A061D5D7</accession>
<gene>
    <name evidence="3" type="ORF">BBBOND_0210710</name>
</gene>
<evidence type="ECO:0000313" key="3">
    <source>
        <dbReference type="EMBL" id="CDR95921.1"/>
    </source>
</evidence>
<feature type="compositionally biased region" description="Basic and acidic residues" evidence="1">
    <location>
        <begin position="205"/>
        <end position="224"/>
    </location>
</feature>
<keyword evidence="4" id="KW-1185">Reference proteome</keyword>
<dbReference type="Proteomes" id="UP000033188">
    <property type="component" value="Chromosome 2"/>
</dbReference>
<evidence type="ECO:0000256" key="1">
    <source>
        <dbReference type="SAM" id="MobiDB-lite"/>
    </source>
</evidence>
<dbReference type="EMBL" id="LK391708">
    <property type="protein sequence ID" value="CDR95921.1"/>
    <property type="molecule type" value="Genomic_DNA"/>
</dbReference>
<dbReference type="KEGG" id="bbig:BBBOND_0210710"/>